<dbReference type="Proteomes" id="UP000469159">
    <property type="component" value="Unassembled WGS sequence"/>
</dbReference>
<dbReference type="InterPro" id="IPR042047">
    <property type="entry name" value="SleB_dom1"/>
</dbReference>
<accession>A0A6I4UMI1</accession>
<gene>
    <name evidence="2" type="ORF">GRI75_00905</name>
</gene>
<evidence type="ECO:0000313" key="3">
    <source>
        <dbReference type="Proteomes" id="UP000469159"/>
    </source>
</evidence>
<dbReference type="AlphaFoldDB" id="A0A6I4UMI1"/>
<dbReference type="OrthoDB" id="9785345at2"/>
<dbReference type="GO" id="GO:0016787">
    <property type="term" value="F:hydrolase activity"/>
    <property type="evidence" value="ECO:0007669"/>
    <property type="project" value="UniProtKB-KW"/>
</dbReference>
<evidence type="ECO:0000313" key="2">
    <source>
        <dbReference type="EMBL" id="MXP40201.1"/>
    </source>
</evidence>
<feature type="domain" description="Cell wall hydrolase SleB" evidence="1">
    <location>
        <begin position="119"/>
        <end position="223"/>
    </location>
</feature>
<evidence type="ECO:0000259" key="1">
    <source>
        <dbReference type="Pfam" id="PF07486"/>
    </source>
</evidence>
<dbReference type="InterPro" id="IPR011105">
    <property type="entry name" value="Cell_wall_hydrolase_SleB"/>
</dbReference>
<reference evidence="2 3" key="1">
    <citation type="submission" date="2019-12" db="EMBL/GenBank/DDBJ databases">
        <title>Genomic-based taxomic classification of the family Erythrobacteraceae.</title>
        <authorList>
            <person name="Xu L."/>
        </authorList>
    </citation>
    <scope>NUCLEOTIDE SEQUENCE [LARGE SCALE GENOMIC DNA]</scope>
    <source>
        <strain evidence="2 3">MCCC 1K02066</strain>
    </source>
</reference>
<comment type="caution">
    <text evidence="2">The sequence shown here is derived from an EMBL/GenBank/DDBJ whole genome shotgun (WGS) entry which is preliminary data.</text>
</comment>
<dbReference type="Gene3D" id="1.10.10.2520">
    <property type="entry name" value="Cell wall hydrolase SleB, domain 1"/>
    <property type="match status" value="1"/>
</dbReference>
<organism evidence="2 3">
    <name type="scientific">Croceibacterium soli</name>
    <dbReference type="NCBI Taxonomy" id="1739690"/>
    <lineage>
        <taxon>Bacteria</taxon>
        <taxon>Pseudomonadati</taxon>
        <taxon>Pseudomonadota</taxon>
        <taxon>Alphaproteobacteria</taxon>
        <taxon>Sphingomonadales</taxon>
        <taxon>Erythrobacteraceae</taxon>
        <taxon>Croceibacterium</taxon>
    </lineage>
</organism>
<dbReference type="RefSeq" id="WP_160745057.1">
    <property type="nucleotide sequence ID" value="NZ_WTYK01000001.1"/>
</dbReference>
<name>A0A6I4UMI1_9SPHN</name>
<dbReference type="Pfam" id="PF07486">
    <property type="entry name" value="Hydrolase_2"/>
    <property type="match status" value="1"/>
</dbReference>
<keyword evidence="3" id="KW-1185">Reference proteome</keyword>
<keyword evidence="2" id="KW-0378">Hydrolase</keyword>
<dbReference type="EMBL" id="WTYK01000001">
    <property type="protein sequence ID" value="MXP40201.1"/>
    <property type="molecule type" value="Genomic_DNA"/>
</dbReference>
<protein>
    <submittedName>
        <fullName evidence="2">Cell wall hydrolase</fullName>
    </submittedName>
</protein>
<proteinExistence type="predicted"/>
<sequence length="224" mass="24232">MSRRNHRVAIFAAAATLLFSFITTDGSGAYAQANEPLTAQSVPAGTQASAPSAPANEPRFVAHEVVQPLTPEADDSVEDTDDSVEAASLRDLVAMMDTGAEPSGDMLCLAQAIYFEARGEPLAGQLAVGRVVVNRAESSAFPDDYCGVVKQPAQFSFVKNGWIPQAKSGSPAWHRAKAIARIAHQELWDSAAHDALFFHATRVRPSWARQKIARATIERHVFYR</sequence>